<organism evidence="3 4">
    <name type="scientific">Henriciella algicola</name>
    <dbReference type="NCBI Taxonomy" id="1608422"/>
    <lineage>
        <taxon>Bacteria</taxon>
        <taxon>Pseudomonadati</taxon>
        <taxon>Pseudomonadota</taxon>
        <taxon>Alphaproteobacteria</taxon>
        <taxon>Hyphomonadales</taxon>
        <taxon>Hyphomonadaceae</taxon>
        <taxon>Henriciella</taxon>
    </lineage>
</organism>
<protein>
    <submittedName>
        <fullName evidence="3">SDR family oxidoreductase</fullName>
    </submittedName>
</protein>
<dbReference type="Gene3D" id="3.40.50.720">
    <property type="entry name" value="NAD(P)-binding Rossmann-like Domain"/>
    <property type="match status" value="1"/>
</dbReference>
<dbReference type="PRINTS" id="PR00080">
    <property type="entry name" value="SDRFAMILY"/>
</dbReference>
<dbReference type="PRINTS" id="PR00081">
    <property type="entry name" value="GDHRDH"/>
</dbReference>
<evidence type="ECO:0000256" key="2">
    <source>
        <dbReference type="ARBA" id="ARBA00023002"/>
    </source>
</evidence>
<keyword evidence="2" id="KW-0560">Oxidoreductase</keyword>
<dbReference type="AlphaFoldDB" id="A0A399RQM9"/>
<sequence>MLDKLFGLYGRTIVVTGGYGQIGRAMANGLVGCGANVAIVEPNASDEATAKAFPDAPDDVIKAFSADVTDRASLEAALEAITQHFGTPSGLVNNAALDSPPNSTAAENGPFEDYPAASWERIMDVNVKGVFQCCQVFGKAMADAGKGSIANVASIYGTVSPDQSLYQYRRDRGETFYKPVAYSASKSALYNLTRYLAVYWGPKGVRTNTLTFAGVFNNQDGEFLDNYEKKIPLRRGGDYDRLRGMALAEDYVGPTTFLMSDASSYANGADFRIDGGFLAM</sequence>
<accession>A0A399RQM9</accession>
<evidence type="ECO:0000313" key="4">
    <source>
        <dbReference type="Proteomes" id="UP000265845"/>
    </source>
</evidence>
<dbReference type="PANTHER" id="PTHR42760">
    <property type="entry name" value="SHORT-CHAIN DEHYDROGENASES/REDUCTASES FAMILY MEMBER"/>
    <property type="match status" value="1"/>
</dbReference>
<evidence type="ECO:0000313" key="3">
    <source>
        <dbReference type="EMBL" id="RIJ32172.1"/>
    </source>
</evidence>
<dbReference type="RefSeq" id="WP_119453657.1">
    <property type="nucleotide sequence ID" value="NZ_QWGA01000003.1"/>
</dbReference>
<dbReference type="PANTHER" id="PTHR42760:SF133">
    <property type="entry name" value="3-OXOACYL-[ACYL-CARRIER-PROTEIN] REDUCTASE"/>
    <property type="match status" value="1"/>
</dbReference>
<comment type="similarity">
    <text evidence="1">Belongs to the short-chain dehydrogenases/reductases (SDR) family.</text>
</comment>
<proteinExistence type="inferred from homology"/>
<dbReference type="OrthoDB" id="9806974at2"/>
<gene>
    <name evidence="3" type="ORF">D1222_08080</name>
</gene>
<dbReference type="Pfam" id="PF13561">
    <property type="entry name" value="adh_short_C2"/>
    <property type="match status" value="1"/>
</dbReference>
<comment type="caution">
    <text evidence="3">The sequence shown here is derived from an EMBL/GenBank/DDBJ whole genome shotgun (WGS) entry which is preliminary data.</text>
</comment>
<dbReference type="InterPro" id="IPR036291">
    <property type="entry name" value="NAD(P)-bd_dom_sf"/>
</dbReference>
<reference evidence="3 4" key="1">
    <citation type="submission" date="2018-08" db="EMBL/GenBank/DDBJ databases">
        <title>Henriciella mobilis sp. nov., isolated from seawater.</title>
        <authorList>
            <person name="Cheng H."/>
            <person name="Wu Y.-H."/>
            <person name="Xu X.-W."/>
            <person name="Guo L.-L."/>
        </authorList>
    </citation>
    <scope>NUCLEOTIDE SEQUENCE [LARGE SCALE GENOMIC DNA]</scope>
    <source>
        <strain evidence="3 4">CCUG67844</strain>
    </source>
</reference>
<dbReference type="SUPFAM" id="SSF51735">
    <property type="entry name" value="NAD(P)-binding Rossmann-fold domains"/>
    <property type="match status" value="1"/>
</dbReference>
<dbReference type="EMBL" id="QWGA01000003">
    <property type="protein sequence ID" value="RIJ32172.1"/>
    <property type="molecule type" value="Genomic_DNA"/>
</dbReference>
<evidence type="ECO:0000256" key="1">
    <source>
        <dbReference type="ARBA" id="ARBA00006484"/>
    </source>
</evidence>
<dbReference type="Proteomes" id="UP000265845">
    <property type="component" value="Unassembled WGS sequence"/>
</dbReference>
<dbReference type="GO" id="GO:0016616">
    <property type="term" value="F:oxidoreductase activity, acting on the CH-OH group of donors, NAD or NADP as acceptor"/>
    <property type="evidence" value="ECO:0007669"/>
    <property type="project" value="TreeGrafter"/>
</dbReference>
<keyword evidence="4" id="KW-1185">Reference proteome</keyword>
<dbReference type="InterPro" id="IPR002347">
    <property type="entry name" value="SDR_fam"/>
</dbReference>
<name>A0A399RQM9_9PROT</name>